<name>D7DHK0_METV0</name>
<reference evidence="2" key="1">
    <citation type="submission" date="2010-05" db="EMBL/GenBank/DDBJ databases">
        <title>Complete sequence of Methylotenera sp. 301.</title>
        <authorList>
            <person name="Lucas S."/>
            <person name="Copeland A."/>
            <person name="Lapidus A."/>
            <person name="Cheng J.-F."/>
            <person name="Bruce D."/>
            <person name="Goodwin L."/>
            <person name="Pitluck S."/>
            <person name="Clum A."/>
            <person name="Land M."/>
            <person name="Hauser L."/>
            <person name="Kyrpides N."/>
            <person name="Ivanova N."/>
            <person name="Chistoservova L."/>
            <person name="Kalyuzhnaya M."/>
            <person name="Woyke T."/>
        </authorList>
    </citation>
    <scope>NUCLEOTIDE SEQUENCE [LARGE SCALE GENOMIC DNA]</scope>
    <source>
        <strain evidence="2">301</strain>
    </source>
</reference>
<dbReference type="RefSeq" id="WP_013147851.1">
    <property type="nucleotide sequence ID" value="NC_014207.1"/>
</dbReference>
<sequence length="217" mass="23890">MARKNKQARLESISGGYGAIPWTVLDSVSFKGASDKAKALLFALMRQHTGNNNGRLHLAKKWLYNQGWTCHENNSKARNELIERGLIVQTKWGGLNMGADLFALTWYDITNFVGLDITAKGYSRGAYLLCNLTPTPRRKPPVIKQNALTDDRTSPVPTTVLAKQSTGTTTVPKTALLDHFTGTTTENNVFIPLHTVNSVKRIVGVKAKSGIRKQPLS</sequence>
<dbReference type="EMBL" id="CP002056">
    <property type="protein sequence ID" value="ADI29535.1"/>
    <property type="molecule type" value="Genomic_DNA"/>
</dbReference>
<dbReference type="OrthoDB" id="8910510at2"/>
<reference evidence="1 2" key="2">
    <citation type="journal article" date="2011" name="J. Bacteriol.">
        <title>Genomes of three methylotrophs from a single niche uncover genetic and metabolic divergence of Methylophilaceae.</title>
        <authorList>
            <person name="Lapidus A."/>
            <person name="Clum A."/>
            <person name="Labutti K."/>
            <person name="Kaluzhnaya M.G."/>
            <person name="Lim S."/>
            <person name="Beck D.A."/>
            <person name="Glavina Del Rio T."/>
            <person name="Nolan M."/>
            <person name="Mavromatis K."/>
            <person name="Huntemann M."/>
            <person name="Lucas S."/>
            <person name="Lidstrom M.E."/>
            <person name="Ivanova N."/>
            <person name="Chistoserdova L."/>
        </authorList>
    </citation>
    <scope>NUCLEOTIDE SEQUENCE [LARGE SCALE GENOMIC DNA]</scope>
    <source>
        <strain evidence="1 2">301</strain>
    </source>
</reference>
<proteinExistence type="predicted"/>
<protein>
    <submittedName>
        <fullName evidence="1">Uncharacterized protein</fullName>
    </submittedName>
</protein>
<gene>
    <name evidence="1" type="ordered locus">M301_1151</name>
</gene>
<accession>D7DHK0</accession>
<keyword evidence="2" id="KW-1185">Reference proteome</keyword>
<dbReference type="HOGENOM" id="CLU_1303830_0_0_4"/>
<dbReference type="AlphaFoldDB" id="D7DHK0"/>
<dbReference type="STRING" id="666681.M301_1151"/>
<dbReference type="eggNOG" id="ENOG5032Y0M">
    <property type="taxonomic scope" value="Bacteria"/>
</dbReference>
<organism evidence="1 2">
    <name type="scientific">Methylotenera versatilis (strain 301)</name>
    <dbReference type="NCBI Taxonomy" id="666681"/>
    <lineage>
        <taxon>Bacteria</taxon>
        <taxon>Pseudomonadati</taxon>
        <taxon>Pseudomonadota</taxon>
        <taxon>Betaproteobacteria</taxon>
        <taxon>Nitrosomonadales</taxon>
        <taxon>Methylophilaceae</taxon>
        <taxon>Methylotenera</taxon>
    </lineage>
</organism>
<dbReference type="KEGG" id="meh:M301_1151"/>
<dbReference type="Proteomes" id="UP000000383">
    <property type="component" value="Chromosome"/>
</dbReference>
<evidence type="ECO:0000313" key="2">
    <source>
        <dbReference type="Proteomes" id="UP000000383"/>
    </source>
</evidence>
<evidence type="ECO:0000313" key="1">
    <source>
        <dbReference type="EMBL" id="ADI29535.1"/>
    </source>
</evidence>